<comment type="similarity">
    <text evidence="2">Belongs to the ParB family.</text>
</comment>
<dbReference type="GeneID" id="86940873"/>
<proteinExistence type="inferred from homology"/>
<keyword evidence="3" id="KW-0159">Chromosome partition</keyword>
<dbReference type="GO" id="GO:0007059">
    <property type="term" value="P:chromosome segregation"/>
    <property type="evidence" value="ECO:0007669"/>
    <property type="project" value="UniProtKB-KW"/>
</dbReference>
<evidence type="ECO:0000256" key="2">
    <source>
        <dbReference type="ARBA" id="ARBA00006295"/>
    </source>
</evidence>
<name>A0AA37DGY3_9FIRM</name>
<dbReference type="EMBL" id="AGEL01000006">
    <property type="protein sequence ID" value="EHO17519.1"/>
    <property type="molecule type" value="Genomic_DNA"/>
</dbReference>
<dbReference type="SUPFAM" id="SSF109709">
    <property type="entry name" value="KorB DNA-binding domain-like"/>
    <property type="match status" value="1"/>
</dbReference>
<dbReference type="GO" id="GO:0005694">
    <property type="term" value="C:chromosome"/>
    <property type="evidence" value="ECO:0007669"/>
    <property type="project" value="TreeGrafter"/>
</dbReference>
<dbReference type="InterPro" id="IPR050336">
    <property type="entry name" value="Chromosome_partition/occlusion"/>
</dbReference>
<accession>A0AA37DGY3</accession>
<evidence type="ECO:0000259" key="6">
    <source>
        <dbReference type="SMART" id="SM00470"/>
    </source>
</evidence>
<feature type="domain" description="ParB-like N-terminal" evidence="6">
    <location>
        <begin position="51"/>
        <end position="142"/>
    </location>
</feature>
<dbReference type="PANTHER" id="PTHR33375:SF1">
    <property type="entry name" value="CHROMOSOME-PARTITIONING PROTEIN PARB-RELATED"/>
    <property type="match status" value="1"/>
</dbReference>
<reference evidence="7 8" key="1">
    <citation type="submission" date="2011-10" db="EMBL/GenBank/DDBJ databases">
        <title>The Genome Sequence of Lachnospiraceae bacterium ACC2.</title>
        <authorList>
            <consortium name="The Broad Institute Genome Sequencing Platform"/>
            <person name="Earl A."/>
            <person name="Ward D."/>
            <person name="Feldgarden M."/>
            <person name="Gevers D."/>
            <person name="Sizova M."/>
            <person name="Hazen A."/>
            <person name="Epstein S."/>
            <person name="Young S.K."/>
            <person name="Zeng Q."/>
            <person name="Gargeya S."/>
            <person name="Fitzgerald M."/>
            <person name="Haas B."/>
            <person name="Abouelleil A."/>
            <person name="Alvarado L."/>
            <person name="Arachchi H.M."/>
            <person name="Berlin A."/>
            <person name="Brown A."/>
            <person name="Chapman S.B."/>
            <person name="Chen Z."/>
            <person name="Dunbar C."/>
            <person name="Freedman E."/>
            <person name="Gearin G."/>
            <person name="Goldberg J."/>
            <person name="Griggs A."/>
            <person name="Gujja S."/>
            <person name="Heiman D."/>
            <person name="Howarth C."/>
            <person name="Larson L."/>
            <person name="Lui A."/>
            <person name="MacDonald P.J.P."/>
            <person name="Montmayeur A."/>
            <person name="Murphy C."/>
            <person name="Neiman D."/>
            <person name="Pearson M."/>
            <person name="Priest M."/>
            <person name="Roberts A."/>
            <person name="Saif S."/>
            <person name="Shea T."/>
            <person name="Shenoy N."/>
            <person name="Sisk P."/>
            <person name="Stolte C."/>
            <person name="Sykes S."/>
            <person name="Wortman J."/>
            <person name="Nusbaum C."/>
            <person name="Birren B."/>
        </authorList>
    </citation>
    <scope>NUCLEOTIDE SEQUENCE [LARGE SCALE GENOMIC DNA]</scope>
    <source>
        <strain evidence="7 8">ACC2</strain>
    </source>
</reference>
<gene>
    <name evidence="7" type="ORF">HMPREF9623_01118</name>
</gene>
<evidence type="ECO:0000256" key="3">
    <source>
        <dbReference type="ARBA" id="ARBA00022829"/>
    </source>
</evidence>
<keyword evidence="8" id="KW-1185">Reference proteome</keyword>
<dbReference type="SUPFAM" id="SSF110849">
    <property type="entry name" value="ParB/Sulfiredoxin"/>
    <property type="match status" value="1"/>
</dbReference>
<dbReference type="GO" id="GO:0045881">
    <property type="term" value="P:positive regulation of sporulation resulting in formation of a cellular spore"/>
    <property type="evidence" value="ECO:0007669"/>
    <property type="project" value="TreeGrafter"/>
</dbReference>
<dbReference type="SMART" id="SM00470">
    <property type="entry name" value="ParB"/>
    <property type="match status" value="1"/>
</dbReference>
<dbReference type="Pfam" id="PF02195">
    <property type="entry name" value="ParB_N"/>
    <property type="match status" value="1"/>
</dbReference>
<comment type="subcellular location">
    <subcellularLocation>
        <location evidence="1">Cytoplasm</location>
        <location evidence="1">Nucleoid</location>
    </subcellularLocation>
</comment>
<dbReference type="Gene3D" id="3.90.1530.30">
    <property type="match status" value="1"/>
</dbReference>
<dbReference type="Pfam" id="PF17762">
    <property type="entry name" value="HTH_ParB"/>
    <property type="match status" value="1"/>
</dbReference>
<keyword evidence="4" id="KW-0238">DNA-binding</keyword>
<dbReference type="InterPro" id="IPR057240">
    <property type="entry name" value="ParB_dimer_C"/>
</dbReference>
<dbReference type="GO" id="GO:0003677">
    <property type="term" value="F:DNA binding"/>
    <property type="evidence" value="ECO:0007669"/>
    <property type="project" value="UniProtKB-KW"/>
</dbReference>
<evidence type="ECO:0000313" key="7">
    <source>
        <dbReference type="EMBL" id="EHO17519.1"/>
    </source>
</evidence>
<evidence type="ECO:0000256" key="4">
    <source>
        <dbReference type="ARBA" id="ARBA00023125"/>
    </source>
</evidence>
<dbReference type="Gene3D" id="1.10.10.2830">
    <property type="match status" value="1"/>
</dbReference>
<dbReference type="InterPro" id="IPR003115">
    <property type="entry name" value="ParB_N"/>
</dbReference>
<dbReference type="RefSeq" id="WP_009532951.1">
    <property type="nucleotide sequence ID" value="NZ_CAJPPX010000003.1"/>
</dbReference>
<dbReference type="NCBIfam" id="TIGR00180">
    <property type="entry name" value="parB_part"/>
    <property type="match status" value="1"/>
</dbReference>
<dbReference type="PANTHER" id="PTHR33375">
    <property type="entry name" value="CHROMOSOME-PARTITIONING PROTEIN PARB-RELATED"/>
    <property type="match status" value="1"/>
</dbReference>
<comment type="caution">
    <text evidence="7">The sequence shown here is derived from an EMBL/GenBank/DDBJ whole genome shotgun (WGS) entry which is preliminary data.</text>
</comment>
<dbReference type="InterPro" id="IPR004437">
    <property type="entry name" value="ParB/RepB/Spo0J"/>
</dbReference>
<feature type="region of interest" description="Disordered" evidence="5">
    <location>
        <begin position="14"/>
        <end position="46"/>
    </location>
</feature>
<dbReference type="AlphaFoldDB" id="A0AA37DGY3"/>
<sequence>MCAVSKKRRLGKGLSDLMGGMEHLEDRSEETAVQEENRTAGESEAAKDKEMLLRIEEVHGNPDQPRKHFEPEALQELTDSVRHFGILQPLLVQRDEKLGGYQIIAGERRYRAAQAAGLKEIPVLVRDYSSQQVAEISIIENVQRADLNPIEEAMAYQMLIRDYGLTQEEVADKVSKSRTTITNALRLLKLAEGARELLMEGKISSGHARALLAVEDEDDQDALAERIVKEMLSVREVEKLVKQAKKKRKERKEVVVETADLSLYYQNYEDKMRSILGTKVHINRRDNNKGRVEIDYYSTAELERIMDLLRSVENK</sequence>
<evidence type="ECO:0000256" key="5">
    <source>
        <dbReference type="SAM" id="MobiDB-lite"/>
    </source>
</evidence>
<dbReference type="Pfam" id="PF23552">
    <property type="entry name" value="ParB_C"/>
    <property type="match status" value="1"/>
</dbReference>
<dbReference type="CDD" id="cd16393">
    <property type="entry name" value="SPO0J_N"/>
    <property type="match status" value="1"/>
</dbReference>
<evidence type="ECO:0000256" key="1">
    <source>
        <dbReference type="ARBA" id="ARBA00004453"/>
    </source>
</evidence>
<feature type="compositionally biased region" description="Basic and acidic residues" evidence="5">
    <location>
        <begin position="22"/>
        <end position="46"/>
    </location>
</feature>
<dbReference type="FunFam" id="3.90.1530.30:FF:000001">
    <property type="entry name" value="Chromosome partitioning protein ParB"/>
    <property type="match status" value="1"/>
</dbReference>
<organism evidence="7 8">
    <name type="scientific">Stomatobaculum longum</name>
    <dbReference type="NCBI Taxonomy" id="796942"/>
    <lineage>
        <taxon>Bacteria</taxon>
        <taxon>Bacillati</taxon>
        <taxon>Bacillota</taxon>
        <taxon>Clostridia</taxon>
        <taxon>Lachnospirales</taxon>
        <taxon>Lachnospiraceae</taxon>
        <taxon>Stomatobaculum</taxon>
    </lineage>
</organism>
<evidence type="ECO:0000313" key="8">
    <source>
        <dbReference type="Proteomes" id="UP000018466"/>
    </source>
</evidence>
<dbReference type="Proteomes" id="UP000018466">
    <property type="component" value="Unassembled WGS sequence"/>
</dbReference>
<dbReference type="InterPro" id="IPR041468">
    <property type="entry name" value="HTH_ParB/Spo0J"/>
</dbReference>
<protein>
    <submittedName>
        <fullName evidence="7">ParB-like partition protein</fullName>
    </submittedName>
</protein>
<dbReference type="FunFam" id="1.10.10.2830:FF:000001">
    <property type="entry name" value="Chromosome partitioning protein ParB"/>
    <property type="match status" value="1"/>
</dbReference>
<dbReference type="GO" id="GO:0009295">
    <property type="term" value="C:nucleoid"/>
    <property type="evidence" value="ECO:0007669"/>
    <property type="project" value="UniProtKB-SubCell"/>
</dbReference>
<dbReference type="InterPro" id="IPR036086">
    <property type="entry name" value="ParB/Sulfiredoxin_sf"/>
</dbReference>